<keyword evidence="3" id="KW-0732">Signal</keyword>
<feature type="chain" id="PRO_5020666660" description="Alpha/beta superfamily hydrolase" evidence="3">
    <location>
        <begin position="24"/>
        <end position="294"/>
    </location>
</feature>
<comment type="similarity">
    <text evidence="1">Belongs to the esterase D family.</text>
</comment>
<dbReference type="EMBL" id="SNZH01000011">
    <property type="protein sequence ID" value="TDR41134.1"/>
    <property type="molecule type" value="Genomic_DNA"/>
</dbReference>
<dbReference type="InterPro" id="IPR000801">
    <property type="entry name" value="Esterase-like"/>
</dbReference>
<feature type="signal peptide" evidence="3">
    <location>
        <begin position="1"/>
        <end position="23"/>
    </location>
</feature>
<dbReference type="PANTHER" id="PTHR40841:SF2">
    <property type="entry name" value="SIDEROPHORE-DEGRADING ESTERASE (EUROFUNG)"/>
    <property type="match status" value="1"/>
</dbReference>
<evidence type="ECO:0008006" key="6">
    <source>
        <dbReference type="Google" id="ProtNLM"/>
    </source>
</evidence>
<dbReference type="InterPro" id="IPR052558">
    <property type="entry name" value="Siderophore_Hydrolase_D"/>
</dbReference>
<dbReference type="SUPFAM" id="SSF53474">
    <property type="entry name" value="alpha/beta-Hydrolases"/>
    <property type="match status" value="1"/>
</dbReference>
<sequence length="294" mass="33302">MRYWLCVLVAVFVSHAIFDTARAENEPAPPPYQIERSALYTLKDDVSQRHYEVYVKTPPGYDKPENAQRRYPVVYLNDGPYTFQVASGVSRVPFSQQLFEEFIIVGIGYASENTPADSRGRDYTPSVDARKPYVTGGARAYLDFLKGQVLPQVERNYRIDAARRTLSGQSYGGLFGLWVAFNEPSLFQNYILTSTSLWYGKRMLFQAERDYAKEHRDLKATIFFAVGGNERPGQCGGSNCVDMVGDQQAMAKQLQARQYPGLKLHTRVVDGAYHETTFPGGLLWAMQRLFMPAK</sequence>
<evidence type="ECO:0000313" key="5">
    <source>
        <dbReference type="Proteomes" id="UP000295293"/>
    </source>
</evidence>
<keyword evidence="2" id="KW-0378">Hydrolase</keyword>
<proteinExistence type="inferred from homology"/>
<protein>
    <recommendedName>
        <fullName evidence="6">Alpha/beta superfamily hydrolase</fullName>
    </recommendedName>
</protein>
<keyword evidence="5" id="KW-1185">Reference proteome</keyword>
<accession>A0A4V3DLS4</accession>
<comment type="caution">
    <text evidence="4">The sequence shown here is derived from an EMBL/GenBank/DDBJ whole genome shotgun (WGS) entry which is preliminary data.</text>
</comment>
<evidence type="ECO:0000256" key="1">
    <source>
        <dbReference type="ARBA" id="ARBA00005622"/>
    </source>
</evidence>
<dbReference type="InterPro" id="IPR029058">
    <property type="entry name" value="AB_hydrolase_fold"/>
</dbReference>
<dbReference type="AlphaFoldDB" id="A0A4V3DLS4"/>
<dbReference type="Proteomes" id="UP000295293">
    <property type="component" value="Unassembled WGS sequence"/>
</dbReference>
<evidence type="ECO:0000313" key="4">
    <source>
        <dbReference type="EMBL" id="TDR41134.1"/>
    </source>
</evidence>
<reference evidence="4 5" key="1">
    <citation type="submission" date="2019-03" db="EMBL/GenBank/DDBJ databases">
        <title>Genomic Encyclopedia of Type Strains, Phase IV (KMG-IV): sequencing the most valuable type-strain genomes for metagenomic binning, comparative biology and taxonomic classification.</title>
        <authorList>
            <person name="Goeker M."/>
        </authorList>
    </citation>
    <scope>NUCLEOTIDE SEQUENCE [LARGE SCALE GENOMIC DNA]</scope>
    <source>
        <strain evidence="4 5">DSM 21667</strain>
    </source>
</reference>
<gene>
    <name evidence="4" type="ORF">DFR29_11146</name>
</gene>
<dbReference type="GO" id="GO:0016788">
    <property type="term" value="F:hydrolase activity, acting on ester bonds"/>
    <property type="evidence" value="ECO:0007669"/>
    <property type="project" value="TreeGrafter"/>
</dbReference>
<organism evidence="4 5">
    <name type="scientific">Tahibacter aquaticus</name>
    <dbReference type="NCBI Taxonomy" id="520092"/>
    <lineage>
        <taxon>Bacteria</taxon>
        <taxon>Pseudomonadati</taxon>
        <taxon>Pseudomonadota</taxon>
        <taxon>Gammaproteobacteria</taxon>
        <taxon>Lysobacterales</taxon>
        <taxon>Rhodanobacteraceae</taxon>
        <taxon>Tahibacter</taxon>
    </lineage>
</organism>
<evidence type="ECO:0000256" key="3">
    <source>
        <dbReference type="SAM" id="SignalP"/>
    </source>
</evidence>
<name>A0A4V3DLS4_9GAMM</name>
<dbReference type="Gene3D" id="3.40.50.1820">
    <property type="entry name" value="alpha/beta hydrolase"/>
    <property type="match status" value="1"/>
</dbReference>
<dbReference type="PANTHER" id="PTHR40841">
    <property type="entry name" value="SIDEROPHORE TRIACETYLFUSARININE C ESTERASE"/>
    <property type="match status" value="1"/>
</dbReference>
<dbReference type="Pfam" id="PF00756">
    <property type="entry name" value="Esterase"/>
    <property type="match status" value="1"/>
</dbReference>
<dbReference type="RefSeq" id="WP_208113628.1">
    <property type="nucleotide sequence ID" value="NZ_SNZH01000011.1"/>
</dbReference>
<evidence type="ECO:0000256" key="2">
    <source>
        <dbReference type="ARBA" id="ARBA00022801"/>
    </source>
</evidence>